<protein>
    <submittedName>
        <fullName evidence="1">Uncharacterized protein</fullName>
    </submittedName>
</protein>
<comment type="caution">
    <text evidence="1">The sequence shown here is derived from an EMBL/GenBank/DDBJ whole genome shotgun (WGS) entry which is preliminary data.</text>
</comment>
<gene>
    <name evidence="1" type="ORF">G443_003723</name>
</gene>
<dbReference type="RefSeq" id="WP_026419502.1">
    <property type="nucleotide sequence ID" value="NZ_AUBJ02000001.1"/>
</dbReference>
<sequence>MADISIDPEWVTDYARRLERASEDLGEVGQSVHVDGVGAETFGELGVEVGTDTAYAEVRDHLDTQLARGREVLLAASVALRNVARVHLAHDEDSAAELNRSGADPA</sequence>
<dbReference type="Proteomes" id="UP000791080">
    <property type="component" value="Unassembled WGS sequence"/>
</dbReference>
<organism evidence="1 2">
    <name type="scientific">Actinoalloteichus caeruleus DSM 43889</name>
    <dbReference type="NCBI Taxonomy" id="1120930"/>
    <lineage>
        <taxon>Bacteria</taxon>
        <taxon>Bacillati</taxon>
        <taxon>Actinomycetota</taxon>
        <taxon>Actinomycetes</taxon>
        <taxon>Pseudonocardiales</taxon>
        <taxon>Pseudonocardiaceae</taxon>
        <taxon>Actinoalloteichus</taxon>
        <taxon>Actinoalloteichus cyanogriseus</taxon>
    </lineage>
</organism>
<accession>A0ABT1JLR4</accession>
<keyword evidence="2" id="KW-1185">Reference proteome</keyword>
<reference evidence="1 2" key="2">
    <citation type="submission" date="2022-06" db="EMBL/GenBank/DDBJ databases">
        <title>Genomic Encyclopedia of Type Strains, Phase I: the one thousand microbial genomes (KMG-I) project.</title>
        <authorList>
            <person name="Kyrpides N."/>
        </authorList>
    </citation>
    <scope>NUCLEOTIDE SEQUENCE [LARGE SCALE GENOMIC DNA]</scope>
    <source>
        <strain evidence="1 2">DSM 43889</strain>
    </source>
</reference>
<evidence type="ECO:0000313" key="1">
    <source>
        <dbReference type="EMBL" id="MCP2333453.1"/>
    </source>
</evidence>
<dbReference type="EMBL" id="AUBJ02000001">
    <property type="protein sequence ID" value="MCP2333453.1"/>
    <property type="molecule type" value="Genomic_DNA"/>
</dbReference>
<reference evidence="1 2" key="1">
    <citation type="submission" date="2013-07" db="EMBL/GenBank/DDBJ databases">
        <authorList>
            <consortium name="DOE Joint Genome Institute"/>
            <person name="Reeve W."/>
            <person name="Huntemann M."/>
            <person name="Han J."/>
            <person name="Chen A."/>
            <person name="Kyrpides N."/>
            <person name="Mavromatis K."/>
            <person name="Markowitz V."/>
            <person name="Palaniappan K."/>
            <person name="Ivanova N."/>
            <person name="Schaumberg A."/>
            <person name="Pati A."/>
            <person name="Liolios K."/>
            <person name="Nordberg H.P."/>
            <person name="Cantor M.N."/>
            <person name="Hua S.X."/>
            <person name="Woyke T."/>
        </authorList>
    </citation>
    <scope>NUCLEOTIDE SEQUENCE [LARGE SCALE GENOMIC DNA]</scope>
    <source>
        <strain evidence="1 2">DSM 43889</strain>
    </source>
</reference>
<proteinExistence type="predicted"/>
<evidence type="ECO:0000313" key="2">
    <source>
        <dbReference type="Proteomes" id="UP000791080"/>
    </source>
</evidence>
<name>A0ABT1JLR4_ACTCY</name>